<keyword evidence="2" id="KW-1133">Transmembrane helix</keyword>
<feature type="region of interest" description="Disordered" evidence="1">
    <location>
        <begin position="90"/>
        <end position="146"/>
    </location>
</feature>
<evidence type="ECO:0000313" key="4">
    <source>
        <dbReference type="Proteomes" id="UP001362999"/>
    </source>
</evidence>
<proteinExistence type="predicted"/>
<feature type="compositionally biased region" description="Polar residues" evidence="1">
    <location>
        <begin position="101"/>
        <end position="115"/>
    </location>
</feature>
<evidence type="ECO:0000313" key="3">
    <source>
        <dbReference type="EMBL" id="KAK7018138.1"/>
    </source>
</evidence>
<feature type="compositionally biased region" description="Polar residues" evidence="1">
    <location>
        <begin position="338"/>
        <end position="355"/>
    </location>
</feature>
<reference evidence="3 4" key="1">
    <citation type="journal article" date="2024" name="J Genomics">
        <title>Draft genome sequencing and assembly of Favolaschia claudopus CIRM-BRFM 2984 isolated from oak limbs.</title>
        <authorList>
            <person name="Navarro D."/>
            <person name="Drula E."/>
            <person name="Chaduli D."/>
            <person name="Cazenave R."/>
            <person name="Ahrendt S."/>
            <person name="Wang J."/>
            <person name="Lipzen A."/>
            <person name="Daum C."/>
            <person name="Barry K."/>
            <person name="Grigoriev I.V."/>
            <person name="Favel A."/>
            <person name="Rosso M.N."/>
            <person name="Martin F."/>
        </authorList>
    </citation>
    <scope>NUCLEOTIDE SEQUENCE [LARGE SCALE GENOMIC DNA]</scope>
    <source>
        <strain evidence="3 4">CIRM-BRFM 2984</strain>
    </source>
</reference>
<keyword evidence="4" id="KW-1185">Reference proteome</keyword>
<feature type="region of interest" description="Disordered" evidence="1">
    <location>
        <begin position="305"/>
        <end position="382"/>
    </location>
</feature>
<comment type="caution">
    <text evidence="3">The sequence shown here is derived from an EMBL/GenBank/DDBJ whole genome shotgun (WGS) entry which is preliminary data.</text>
</comment>
<dbReference type="AlphaFoldDB" id="A0AAW0AYA1"/>
<sequence>MRLSLIVNGTLVVLLAITNHRRLVALAEWVYSALGSSFTIPAILVFYGLILIYLLVSVYHLGNTEVASTRRRRTRLVPYYNSEGQLQGWVREEKSQKPAATRTSHPQHKQTSSLPVPTPITAPAERNAASAPAKSTTPLPLPPASASAPAPLSLEYWDGFPDGRLRCHFTPQQLEDTSQLAIYWVGDRLSGKQGSPTAATPEKGKVSHFQCAGVVECESKVCVTQIAPAANISRQVQSECTCGLKLRHRLCKFEWSIILYRGGAVFESNYTHSHSRYTHSLSTPKSKPPQLQSFISRQPVSLILPQPSEPLNAESAESPGNSVSQVDDGEHVSRDSSEPATQPELTPQNEVNNSDNEAHGQPAPRNVATNSADEMILDADAD</sequence>
<protein>
    <submittedName>
        <fullName evidence="3">Uncharacterized protein</fullName>
    </submittedName>
</protein>
<organism evidence="3 4">
    <name type="scientific">Favolaschia claudopus</name>
    <dbReference type="NCBI Taxonomy" id="2862362"/>
    <lineage>
        <taxon>Eukaryota</taxon>
        <taxon>Fungi</taxon>
        <taxon>Dikarya</taxon>
        <taxon>Basidiomycota</taxon>
        <taxon>Agaricomycotina</taxon>
        <taxon>Agaricomycetes</taxon>
        <taxon>Agaricomycetidae</taxon>
        <taxon>Agaricales</taxon>
        <taxon>Marasmiineae</taxon>
        <taxon>Mycenaceae</taxon>
        <taxon>Favolaschia</taxon>
    </lineage>
</organism>
<keyword evidence="2" id="KW-0812">Transmembrane</keyword>
<keyword evidence="2" id="KW-0472">Membrane</keyword>
<evidence type="ECO:0000256" key="1">
    <source>
        <dbReference type="SAM" id="MobiDB-lite"/>
    </source>
</evidence>
<feature type="compositionally biased region" description="Basic and acidic residues" evidence="1">
    <location>
        <begin position="328"/>
        <end position="337"/>
    </location>
</feature>
<dbReference type="EMBL" id="JAWWNJ010000046">
    <property type="protein sequence ID" value="KAK7018138.1"/>
    <property type="molecule type" value="Genomic_DNA"/>
</dbReference>
<dbReference type="Proteomes" id="UP001362999">
    <property type="component" value="Unassembled WGS sequence"/>
</dbReference>
<name>A0AAW0AYA1_9AGAR</name>
<feature type="transmembrane region" description="Helical" evidence="2">
    <location>
        <begin position="37"/>
        <end position="62"/>
    </location>
</feature>
<evidence type="ECO:0000256" key="2">
    <source>
        <dbReference type="SAM" id="Phobius"/>
    </source>
</evidence>
<feature type="compositionally biased region" description="Low complexity" evidence="1">
    <location>
        <begin position="122"/>
        <end position="146"/>
    </location>
</feature>
<gene>
    <name evidence="3" type="ORF">R3P38DRAFT_3200485</name>
</gene>
<accession>A0AAW0AYA1</accession>